<dbReference type="SUPFAM" id="SSF52091">
    <property type="entry name" value="SpoIIaa-like"/>
    <property type="match status" value="1"/>
</dbReference>
<dbReference type="EMBL" id="LNSV01000003">
    <property type="protein sequence ID" value="KUH40378.1"/>
    <property type="molecule type" value="Genomic_DNA"/>
</dbReference>
<evidence type="ECO:0008006" key="5">
    <source>
        <dbReference type="Google" id="ProtNLM"/>
    </source>
</evidence>
<dbReference type="InterPro" id="IPR058548">
    <property type="entry name" value="MlaB-like_STAS"/>
</dbReference>
<organism evidence="3 4">
    <name type="scientific">Streptomyces kanasensis</name>
    <dbReference type="NCBI Taxonomy" id="936756"/>
    <lineage>
        <taxon>Bacteria</taxon>
        <taxon>Bacillati</taxon>
        <taxon>Actinomycetota</taxon>
        <taxon>Actinomycetes</taxon>
        <taxon>Kitasatosporales</taxon>
        <taxon>Streptomycetaceae</taxon>
        <taxon>Streptomyces</taxon>
    </lineage>
</organism>
<dbReference type="STRING" id="936756.ATE80_01935"/>
<feature type="domain" description="MEDS" evidence="2">
    <location>
        <begin position="19"/>
        <end position="179"/>
    </location>
</feature>
<evidence type="ECO:0000259" key="2">
    <source>
        <dbReference type="Pfam" id="PF14417"/>
    </source>
</evidence>
<proteinExistence type="predicted"/>
<gene>
    <name evidence="3" type="ORF">ATE80_01935</name>
</gene>
<comment type="caution">
    <text evidence="3">The sequence shown here is derived from an EMBL/GenBank/DDBJ whole genome shotgun (WGS) entry which is preliminary data.</text>
</comment>
<name>A0A100YA42_9ACTN</name>
<dbReference type="Pfam" id="PF14417">
    <property type="entry name" value="MEDS"/>
    <property type="match status" value="1"/>
</dbReference>
<dbReference type="Proteomes" id="UP000054011">
    <property type="component" value="Unassembled WGS sequence"/>
</dbReference>
<evidence type="ECO:0000313" key="3">
    <source>
        <dbReference type="EMBL" id="KUH40378.1"/>
    </source>
</evidence>
<feature type="domain" description="MlaB-like STAS" evidence="1">
    <location>
        <begin position="213"/>
        <end position="278"/>
    </location>
</feature>
<dbReference type="AlphaFoldDB" id="A0A100YA42"/>
<accession>A0A100YA42</accession>
<reference evidence="3 4" key="1">
    <citation type="submission" date="2015-11" db="EMBL/GenBank/DDBJ databases">
        <title>Genome-wide analysis reveals the secondary metabolome in Streptomyces kanasensis ZX01.</title>
        <authorList>
            <person name="Zhang G."/>
            <person name="Han L."/>
            <person name="Feng J."/>
            <person name="Zhang X."/>
        </authorList>
    </citation>
    <scope>NUCLEOTIDE SEQUENCE [LARGE SCALE GENOMIC DNA]</scope>
    <source>
        <strain evidence="3 4">ZX01</strain>
    </source>
</reference>
<evidence type="ECO:0000313" key="4">
    <source>
        <dbReference type="Proteomes" id="UP000054011"/>
    </source>
</evidence>
<dbReference type="InterPro" id="IPR025847">
    <property type="entry name" value="MEDS_domain"/>
</dbReference>
<protein>
    <recommendedName>
        <fullName evidence="5">STAS domain-containing protein</fullName>
    </recommendedName>
</protein>
<dbReference type="InterPro" id="IPR036513">
    <property type="entry name" value="STAS_dom_sf"/>
</dbReference>
<dbReference type="Gene3D" id="3.30.750.24">
    <property type="entry name" value="STAS domain"/>
    <property type="match status" value="1"/>
</dbReference>
<evidence type="ECO:0000259" key="1">
    <source>
        <dbReference type="Pfam" id="PF13466"/>
    </source>
</evidence>
<keyword evidence="4" id="KW-1185">Reference proteome</keyword>
<sequence>MAMVPEVAVPPVRGPAVGRHSSVVYSDDRAWARHLCAFVRDGLERDERIEYFADATDPERVLRTLADDGIDAAAAVTRGQLSVATAARTYLADTGFDPDAMVGLWHDAFEAASARGHRGLRAIGEMSWGTRDVAGADRLLEYELRVHHEVVDRLPVTAWCFYDRRLLPDAYVDVLAGAHLTHRGDPSARPALRVAPLVDRPGLVMAGSAGHDTRDVVAAAAAAVRSAPAHRVELDLSALRHLDAASLATLAGAATGRPDGVPLRVRQAPPHLRRLLELFPELGSAVEVVGR</sequence>
<dbReference type="Pfam" id="PF13466">
    <property type="entry name" value="STAS_2"/>
    <property type="match status" value="1"/>
</dbReference>